<protein>
    <submittedName>
        <fullName evidence="3">TBC domain-containing protein</fullName>
    </submittedName>
</protein>
<sequence length="1206" mass="131133">MVSIVSLGLEVTYPDSGTRLLVFFVLFRTATAFFARDRKVTSRAVDHSLVTTMSFSHPLSNDPPPAGTRRRAVLSRPTSNYSSVKNASDERIHVPRPIHVIPKVDLGVRAEQLDTPQTAVPPETKRTTPLPRTPVLNLVESDDDPTSSLVLSTRWHTLSDQEIQSSIASLSSVQSPSEESKHPYHETIRILSATCERLVKQAAALERARKSLQQQEARRKRAAEQAVKELKPGQRDTGQQLLQAIYGLEPTETIQNNTLHPTSKSPQSLPMSLSEAMEEVWTPPAREAPVLKPTLPLDIPPSEAKLSRSRASSFTPASSTTSYSVRSDKTGGSKTFLGGWFGRSVPKNSITPEPDDRDGDIDADVVSVASGNGGNATAKMVTGVLRKGRNVFNAFGITPTSAVQRSAEEPTEADTLSYSSSPASRITSFPFQAPLVSPVLAVTTFSTKAPSIAAFSLDSGEHDPRTSTSEQPAPMHPAQYLRQNGHPTHLHAIVQATRVMSADPRSILVDTGEETSDLVAKGAMALVQNVKDEQIIAHEQGKSLERKRSRSRPRRPSTPAAGLGDLRKDDEDSDDNPNQSATASLGRALAIQELKTSNKAGTSGGGVGSKFRSLAPMAVAALSTPILSAFPRSNRSGQSPVTTTPNPANPLSSNTNTNPVAGSATQPPAAPNAGTGGTKKGRGTVELNSIVPVQLQPPTQFLSRAYTSSRLTSPDFKPQLASRFTRGSEFEGEGDEEANKKLQAQRRLGMTDRYGFIYGVNAYDVRLLQRARDASSSAPACLTGMKVQEREDENVKVIKPELESPDKVDVLFESADPSTSMTSSDYLDDNAALKSSASSSKSKPVGTKRSPTMNTLPRAAPIVTADTTPATADSTTASVAVSTGSLSTSTVGALLDQLRSLHDEQQSSQTVEWNAFLKKRRQTPNLLSFMSGDNERDSDEEKDWGMGIVGIDRMDAASAKEFARLVRGGIPLIYRDKVVEVREPGVFQDLLRNHEGEENPALKEIEKDVVRTMPLNVFFGGDGVGVAKLRRVLQGMNLIASTLLLVFPNEEDAFWVLTCIIEKFLPPEFFSGSLTSSRACPLVLLDYVEIHHPRVYNHLLDMGVDLPAICFSWFLSMYTDCLPVEVGVLCRHVSHPLITSRHDRRSFGFGTSFLPINSMPCFALGMTARMWQADRLMKVSRKIKNLMPHDDLVRRRDTHVAMLQSL</sequence>
<dbReference type="PROSITE" id="PS50086">
    <property type="entry name" value="TBC_RABGAP"/>
    <property type="match status" value="1"/>
</dbReference>
<reference evidence="3 4" key="1">
    <citation type="journal article" date="2013" name="Nat. Commun.">
        <title>The evolution and pathogenic mechanisms of the rice sheath blight pathogen.</title>
        <authorList>
            <person name="Zheng A."/>
            <person name="Lin R."/>
            <person name="Xu L."/>
            <person name="Qin P."/>
            <person name="Tang C."/>
            <person name="Ai P."/>
            <person name="Zhang D."/>
            <person name="Liu Y."/>
            <person name="Sun Z."/>
            <person name="Feng H."/>
            <person name="Wang Y."/>
            <person name="Chen Y."/>
            <person name="Liang X."/>
            <person name="Fu R."/>
            <person name="Li Q."/>
            <person name="Zhang J."/>
            <person name="Yu X."/>
            <person name="Xie Z."/>
            <person name="Ding L."/>
            <person name="Guan P."/>
            <person name="Tang J."/>
            <person name="Liang Y."/>
            <person name="Wang S."/>
            <person name="Deng Q."/>
            <person name="Li S."/>
            <person name="Zhu J."/>
            <person name="Wang L."/>
            <person name="Liu H."/>
            <person name="Li P."/>
        </authorList>
    </citation>
    <scope>NUCLEOTIDE SEQUENCE [LARGE SCALE GENOMIC DNA]</scope>
    <source>
        <strain evidence="4">AG-1 IA</strain>
    </source>
</reference>
<feature type="compositionally biased region" description="Low complexity" evidence="1">
    <location>
        <begin position="832"/>
        <end position="843"/>
    </location>
</feature>
<feature type="compositionally biased region" description="Polar residues" evidence="1">
    <location>
        <begin position="76"/>
        <end position="86"/>
    </location>
</feature>
<dbReference type="InterPro" id="IPR050302">
    <property type="entry name" value="Rab_GAP_TBC_domain"/>
</dbReference>
<dbReference type="SUPFAM" id="SSF47923">
    <property type="entry name" value="Ypt/Rab-GAP domain of gyp1p"/>
    <property type="match status" value="1"/>
</dbReference>
<gene>
    <name evidence="3" type="ORF">AG1IA_05212</name>
</gene>
<evidence type="ECO:0000256" key="1">
    <source>
        <dbReference type="SAM" id="MobiDB-lite"/>
    </source>
</evidence>
<dbReference type="PANTHER" id="PTHR47219:SF20">
    <property type="entry name" value="TBC1 DOMAIN FAMILY MEMBER 2B"/>
    <property type="match status" value="1"/>
</dbReference>
<feature type="compositionally biased region" description="Basic and acidic residues" evidence="1">
    <location>
        <begin position="537"/>
        <end position="546"/>
    </location>
</feature>
<feature type="domain" description="Rab-GAP TBC" evidence="2">
    <location>
        <begin position="969"/>
        <end position="1140"/>
    </location>
</feature>
<feature type="compositionally biased region" description="Basic and acidic residues" evidence="1">
    <location>
        <begin position="222"/>
        <end position="234"/>
    </location>
</feature>
<evidence type="ECO:0000313" key="4">
    <source>
        <dbReference type="Proteomes" id="UP000011668"/>
    </source>
</evidence>
<dbReference type="OrthoDB" id="294251at2759"/>
<feature type="region of interest" description="Disordered" evidence="1">
    <location>
        <begin position="56"/>
        <end position="86"/>
    </location>
</feature>
<feature type="region of interest" description="Disordered" evidence="1">
    <location>
        <begin position="114"/>
        <end position="147"/>
    </location>
</feature>
<dbReference type="InterPro" id="IPR000195">
    <property type="entry name" value="Rab-GAP-TBC_dom"/>
</dbReference>
<dbReference type="STRING" id="983506.L8WWR6"/>
<comment type="caution">
    <text evidence="3">The sequence shown here is derived from an EMBL/GenBank/DDBJ whole genome shotgun (WGS) entry which is preliminary data.</text>
</comment>
<dbReference type="InterPro" id="IPR035969">
    <property type="entry name" value="Rab-GAP_TBC_sf"/>
</dbReference>
<dbReference type="SMART" id="SM00164">
    <property type="entry name" value="TBC"/>
    <property type="match status" value="1"/>
</dbReference>
<feature type="region of interest" description="Disordered" evidence="1">
    <location>
        <begin position="629"/>
        <end position="683"/>
    </location>
</feature>
<dbReference type="GO" id="GO:0005096">
    <property type="term" value="F:GTPase activator activity"/>
    <property type="evidence" value="ECO:0007669"/>
    <property type="project" value="TreeGrafter"/>
</dbReference>
<name>L8WWR6_THACA</name>
<dbReference type="Pfam" id="PF00566">
    <property type="entry name" value="RabGAP-TBC"/>
    <property type="match status" value="1"/>
</dbReference>
<keyword evidence="4" id="KW-1185">Reference proteome</keyword>
<dbReference type="Gene3D" id="1.10.8.270">
    <property type="entry name" value="putative rabgap domain of human tbc1 domain family member 14 like domains"/>
    <property type="match status" value="1"/>
</dbReference>
<feature type="compositionally biased region" description="Low complexity" evidence="1">
    <location>
        <begin position="309"/>
        <end position="324"/>
    </location>
</feature>
<feature type="region of interest" description="Disordered" evidence="1">
    <location>
        <begin position="457"/>
        <end position="482"/>
    </location>
</feature>
<dbReference type="HOGENOM" id="CLU_003165_0_0_1"/>
<accession>L8WWR6</accession>
<dbReference type="Proteomes" id="UP000011668">
    <property type="component" value="Unassembled WGS sequence"/>
</dbReference>
<organism evidence="3 4">
    <name type="scientific">Thanatephorus cucumeris (strain AG1-IA)</name>
    <name type="common">Rice sheath blight fungus</name>
    <name type="synonym">Rhizoctonia solani</name>
    <dbReference type="NCBI Taxonomy" id="983506"/>
    <lineage>
        <taxon>Eukaryota</taxon>
        <taxon>Fungi</taxon>
        <taxon>Dikarya</taxon>
        <taxon>Basidiomycota</taxon>
        <taxon>Agaricomycotina</taxon>
        <taxon>Agaricomycetes</taxon>
        <taxon>Cantharellales</taxon>
        <taxon>Ceratobasidiaceae</taxon>
        <taxon>Rhizoctonia</taxon>
        <taxon>Rhizoctonia solani AG-1</taxon>
    </lineage>
</organism>
<dbReference type="Gene3D" id="1.10.472.80">
    <property type="entry name" value="Ypt/Rab-GAP domain of gyp1p, domain 3"/>
    <property type="match status" value="1"/>
</dbReference>
<feature type="region of interest" description="Disordered" evidence="1">
    <location>
        <begin position="537"/>
        <end position="581"/>
    </location>
</feature>
<feature type="region of interest" description="Disordered" evidence="1">
    <location>
        <begin position="301"/>
        <end position="329"/>
    </location>
</feature>
<feature type="region of interest" description="Disordered" evidence="1">
    <location>
        <begin position="832"/>
        <end position="855"/>
    </location>
</feature>
<feature type="region of interest" description="Disordered" evidence="1">
    <location>
        <begin position="210"/>
        <end position="236"/>
    </location>
</feature>
<feature type="compositionally biased region" description="Polar residues" evidence="1">
    <location>
        <begin position="631"/>
        <end position="666"/>
    </location>
</feature>
<evidence type="ECO:0000313" key="3">
    <source>
        <dbReference type="EMBL" id="ELU40769.1"/>
    </source>
</evidence>
<dbReference type="GO" id="GO:0031267">
    <property type="term" value="F:small GTPase binding"/>
    <property type="evidence" value="ECO:0007669"/>
    <property type="project" value="TreeGrafter"/>
</dbReference>
<dbReference type="PANTHER" id="PTHR47219">
    <property type="entry name" value="RAB GTPASE-ACTIVATING PROTEIN 1-LIKE"/>
    <property type="match status" value="1"/>
</dbReference>
<proteinExistence type="predicted"/>
<dbReference type="EMBL" id="AFRT01001348">
    <property type="protein sequence ID" value="ELU40769.1"/>
    <property type="molecule type" value="Genomic_DNA"/>
</dbReference>
<evidence type="ECO:0000259" key="2">
    <source>
        <dbReference type="PROSITE" id="PS50086"/>
    </source>
</evidence>
<dbReference type="AlphaFoldDB" id="L8WWR6"/>
<dbReference type="OMA" id="MREPGVF"/>